<proteinExistence type="predicted"/>
<dbReference type="AlphaFoldDB" id="M7NWY9"/>
<evidence type="ECO:0000313" key="2">
    <source>
        <dbReference type="EMBL" id="EMR06175.1"/>
    </source>
</evidence>
<dbReference type="OrthoDB" id="2455950at2"/>
<name>M7NWY9_9BACL</name>
<keyword evidence="3" id="KW-1185">Reference proteome</keyword>
<dbReference type="Proteomes" id="UP000011919">
    <property type="component" value="Unassembled WGS sequence"/>
</dbReference>
<keyword evidence="1" id="KW-0472">Membrane</keyword>
<feature type="transmembrane region" description="Helical" evidence="1">
    <location>
        <begin position="9"/>
        <end position="30"/>
    </location>
</feature>
<accession>M7NWY9</accession>
<sequence>MAIKSKSDLWLSMIALAIAAASLIYCSGFIGDFFASRGVDTEETVARLRDVLKGSAL</sequence>
<protein>
    <submittedName>
        <fullName evidence="2">Uncharacterized protein</fullName>
    </submittedName>
</protein>
<comment type="caution">
    <text evidence="2">The sequence shown here is derived from an EMBL/GenBank/DDBJ whole genome shotgun (WGS) entry which is preliminary data.</text>
</comment>
<keyword evidence="1" id="KW-1133">Transmembrane helix</keyword>
<dbReference type="EMBL" id="AOFT01000008">
    <property type="protein sequence ID" value="EMR06175.1"/>
    <property type="molecule type" value="Genomic_DNA"/>
</dbReference>
<dbReference type="RefSeq" id="WP_008299309.1">
    <property type="nucleotide sequence ID" value="NZ_AOFT01000008.1"/>
</dbReference>
<evidence type="ECO:0000256" key="1">
    <source>
        <dbReference type="SAM" id="Phobius"/>
    </source>
</evidence>
<evidence type="ECO:0000313" key="3">
    <source>
        <dbReference type="Proteomes" id="UP000011919"/>
    </source>
</evidence>
<keyword evidence="1" id="KW-0812">Transmembrane</keyword>
<organism evidence="2 3">
    <name type="scientific">Bhargavaea cecembensis DSE10</name>
    <dbReference type="NCBI Taxonomy" id="1235279"/>
    <lineage>
        <taxon>Bacteria</taxon>
        <taxon>Bacillati</taxon>
        <taxon>Bacillota</taxon>
        <taxon>Bacilli</taxon>
        <taxon>Bacillales</taxon>
        <taxon>Caryophanaceae</taxon>
        <taxon>Bhargavaea</taxon>
    </lineage>
</organism>
<dbReference type="STRING" id="1235279.C772_01820"/>
<reference evidence="2 3" key="1">
    <citation type="journal article" date="2013" name="Genome Announc.">
        <title>Draft Genome Sequence of Bhargavaea cecembensis Strain DSE10T, Isolated from a Deep-Sea Sediment Sample Collected at a Depth of 5,904 m from the Chagos-Laccadive Ridge System in the Indian Ocean.</title>
        <authorList>
            <person name="Shivaji S."/>
            <person name="Ara S."/>
            <person name="Begum Z."/>
            <person name="Ruth M."/>
            <person name="Singh A."/>
            <person name="Kumar Pinnaka A."/>
        </authorList>
    </citation>
    <scope>NUCLEOTIDE SEQUENCE [LARGE SCALE GENOMIC DNA]</scope>
    <source>
        <strain evidence="2 3">DSE10</strain>
    </source>
</reference>
<gene>
    <name evidence="2" type="ORF">C772_01820</name>
</gene>